<evidence type="ECO:0000313" key="9">
    <source>
        <dbReference type="Proteomes" id="UP000001699"/>
    </source>
</evidence>
<dbReference type="OrthoDB" id="424974at2759"/>
<dbReference type="PhylomeDB" id="B0YDD5"/>
<protein>
    <submittedName>
        <fullName evidence="8">C6 transcription factor, putative</fullName>
    </submittedName>
</protein>
<reference evidence="8 9" key="1">
    <citation type="journal article" date="2008" name="PLoS Genet.">
        <title>Genomic islands in the pathogenic filamentous fungus Aspergillus fumigatus.</title>
        <authorList>
            <person name="Fedorova N.D."/>
            <person name="Khaldi N."/>
            <person name="Joardar V.S."/>
            <person name="Maiti R."/>
            <person name="Amedeo P."/>
            <person name="Anderson M.J."/>
            <person name="Crabtree J."/>
            <person name="Silva J.C."/>
            <person name="Badger J.H."/>
            <person name="Albarraq A."/>
            <person name="Angiuoli S."/>
            <person name="Bussey H."/>
            <person name="Bowyer P."/>
            <person name="Cotty P.J."/>
            <person name="Dyer P.S."/>
            <person name="Egan A."/>
            <person name="Galens K."/>
            <person name="Fraser-Liggett C.M."/>
            <person name="Haas B.J."/>
            <person name="Inman J.M."/>
            <person name="Kent R."/>
            <person name="Lemieux S."/>
            <person name="Malavazi I."/>
            <person name="Orvis J."/>
            <person name="Roemer T."/>
            <person name="Ronning C.M."/>
            <person name="Sundaram J.P."/>
            <person name="Sutton G."/>
            <person name="Turner G."/>
            <person name="Venter J.C."/>
            <person name="White O.R."/>
            <person name="Whitty B.R."/>
            <person name="Youngman P."/>
            <person name="Wolfe K.H."/>
            <person name="Goldman G.H."/>
            <person name="Wortman J.R."/>
            <person name="Jiang B."/>
            <person name="Denning D.W."/>
            <person name="Nierman W.C."/>
        </authorList>
    </citation>
    <scope>NUCLEOTIDE SEQUENCE [LARGE SCALE GENOMIC DNA]</scope>
    <source>
        <strain evidence="9">CBS 144.89 / FGSC A1163 / CEA10</strain>
    </source>
</reference>
<dbReference type="GO" id="GO:0008270">
    <property type="term" value="F:zinc ion binding"/>
    <property type="evidence" value="ECO:0007669"/>
    <property type="project" value="InterPro"/>
</dbReference>
<dbReference type="Proteomes" id="UP000001699">
    <property type="component" value="Unassembled WGS sequence"/>
</dbReference>
<sequence>MWPPLHLAKRCNKLKVRRLTTHHVCMALSGISTRVIPRNVTMDHVRRYNVERSCLRCHQRKVRCDKGSPCAACVRMKVPCQYPGPNRVQRRPPKASSADVVSRIDQLERAVTELIRRPSTASPIHDNEVNVTRAAAPERQLRQGLLVRDGRYIDEHLLSGFLEKDQELQTAIGTPRSAGKSPGRQSPLRVEGLITNSLREHVDFQALQPSRWQAIQLWQTFLGRVDPVVKILHIPSTQPRVFAAINQPGDALADTQALLFAICFAATTALHSDDPSREEICSDIRRYQQGFELALYRSSFLDTPTLISLQAMAIYQTCLRYHNSGRSNWTLHGLTTRAAQSIGLHRDGRHFNLSPLECELRRRLWWHIVTCDQRAAEDHGLSIIAHNEPCDTNLPSNLDDQDLSATATVPPAPQPRWTEMTFPLLTIQINRHLHEISRKTSQGVSPDPLVRELKDYIQRNYLQYGDANIPIQQQGLVLADVLTTKVAVYVRQKALQIHSQGQSQCPPQESATAQETLAMACHGLERALELQTNDLLRGFRWLTATYTQYHLLCYILWHLCVYPASVHVERAWRSVEAIFEVVERDPTWPDPGPKWAVMSQLRAKAMRAREGLTNRQADVQEKGPENVLDWGNWDLELFGFGEWTI</sequence>
<dbReference type="HOGENOM" id="CLU_004083_8_0_1"/>
<dbReference type="GO" id="GO:0003677">
    <property type="term" value="F:DNA binding"/>
    <property type="evidence" value="ECO:0007669"/>
    <property type="project" value="UniProtKB-KW"/>
</dbReference>
<dbReference type="GO" id="GO:0006351">
    <property type="term" value="P:DNA-templated transcription"/>
    <property type="evidence" value="ECO:0007669"/>
    <property type="project" value="InterPro"/>
</dbReference>
<keyword evidence="3" id="KW-0805">Transcription regulation</keyword>
<dbReference type="InterPro" id="IPR001138">
    <property type="entry name" value="Zn2Cys6_DnaBD"/>
</dbReference>
<dbReference type="PROSITE" id="PS00463">
    <property type="entry name" value="ZN2_CY6_FUNGAL_1"/>
    <property type="match status" value="1"/>
</dbReference>
<dbReference type="SMART" id="SM00906">
    <property type="entry name" value="Fungal_trans"/>
    <property type="match status" value="1"/>
</dbReference>
<evidence type="ECO:0000256" key="3">
    <source>
        <dbReference type="ARBA" id="ARBA00023015"/>
    </source>
</evidence>
<dbReference type="GO" id="GO:0005634">
    <property type="term" value="C:nucleus"/>
    <property type="evidence" value="ECO:0007669"/>
    <property type="project" value="UniProtKB-SubCell"/>
</dbReference>
<keyword evidence="6" id="KW-0539">Nucleus</keyword>
<evidence type="ECO:0000256" key="5">
    <source>
        <dbReference type="ARBA" id="ARBA00023163"/>
    </source>
</evidence>
<dbReference type="PANTHER" id="PTHR31001:SF57">
    <property type="entry name" value="ZN(II)2CYS6 TRANSCRIPTION FACTOR (EUROFUNG)"/>
    <property type="match status" value="1"/>
</dbReference>
<dbReference type="InterPro" id="IPR007219">
    <property type="entry name" value="XnlR_reg_dom"/>
</dbReference>
<feature type="domain" description="Zn(2)-C6 fungal-type" evidence="7">
    <location>
        <begin position="53"/>
        <end position="82"/>
    </location>
</feature>
<dbReference type="InterPro" id="IPR036864">
    <property type="entry name" value="Zn2-C6_fun-type_DNA-bd_sf"/>
</dbReference>
<dbReference type="CDD" id="cd12148">
    <property type="entry name" value="fungal_TF_MHR"/>
    <property type="match status" value="1"/>
</dbReference>
<dbReference type="Pfam" id="PF00172">
    <property type="entry name" value="Zn_clus"/>
    <property type="match status" value="1"/>
</dbReference>
<organism evidence="8 9">
    <name type="scientific">Aspergillus fumigatus (strain CBS 144.89 / FGSC A1163 / CEA10)</name>
    <name type="common">Neosartorya fumigata</name>
    <dbReference type="NCBI Taxonomy" id="451804"/>
    <lineage>
        <taxon>Eukaryota</taxon>
        <taxon>Fungi</taxon>
        <taxon>Dikarya</taxon>
        <taxon>Ascomycota</taxon>
        <taxon>Pezizomycotina</taxon>
        <taxon>Eurotiomycetes</taxon>
        <taxon>Eurotiomycetidae</taxon>
        <taxon>Eurotiales</taxon>
        <taxon>Aspergillaceae</taxon>
        <taxon>Aspergillus</taxon>
        <taxon>Aspergillus subgen. Fumigati</taxon>
    </lineage>
</organism>
<comment type="subcellular location">
    <subcellularLocation>
        <location evidence="1">Nucleus</location>
    </subcellularLocation>
</comment>
<dbReference type="PROSITE" id="PS50048">
    <property type="entry name" value="ZN2_CY6_FUNGAL_2"/>
    <property type="match status" value="1"/>
</dbReference>
<keyword evidence="9" id="KW-1185">Reference proteome</keyword>
<dbReference type="Gene3D" id="4.10.240.10">
    <property type="entry name" value="Zn(2)-C6 fungal-type DNA-binding domain"/>
    <property type="match status" value="1"/>
</dbReference>
<dbReference type="VEuPathDB" id="FungiDB:AFUB_095180"/>
<evidence type="ECO:0000256" key="1">
    <source>
        <dbReference type="ARBA" id="ARBA00004123"/>
    </source>
</evidence>
<dbReference type="Pfam" id="PF04082">
    <property type="entry name" value="Fungal_trans"/>
    <property type="match status" value="1"/>
</dbReference>
<dbReference type="EMBL" id="DS499602">
    <property type="protein sequence ID" value="EDP47669.1"/>
    <property type="molecule type" value="Genomic_DNA"/>
</dbReference>
<keyword evidence="5" id="KW-0804">Transcription</keyword>
<dbReference type="AlphaFoldDB" id="B0YDD5"/>
<gene>
    <name evidence="8" type="ORF">AFUB_095180</name>
</gene>
<dbReference type="SMART" id="SM00066">
    <property type="entry name" value="GAL4"/>
    <property type="match status" value="1"/>
</dbReference>
<name>B0YDD5_ASPFC</name>
<dbReference type="InterPro" id="IPR050613">
    <property type="entry name" value="Sec_Metabolite_Reg"/>
</dbReference>
<proteinExistence type="predicted"/>
<dbReference type="CDD" id="cd00067">
    <property type="entry name" value="GAL4"/>
    <property type="match status" value="1"/>
</dbReference>
<evidence type="ECO:0000259" key="7">
    <source>
        <dbReference type="PROSITE" id="PS50048"/>
    </source>
</evidence>
<accession>B0YDD5</accession>
<evidence type="ECO:0000256" key="4">
    <source>
        <dbReference type="ARBA" id="ARBA00023125"/>
    </source>
</evidence>
<keyword evidence="4" id="KW-0238">DNA-binding</keyword>
<dbReference type="GO" id="GO:0000981">
    <property type="term" value="F:DNA-binding transcription factor activity, RNA polymerase II-specific"/>
    <property type="evidence" value="ECO:0007669"/>
    <property type="project" value="InterPro"/>
</dbReference>
<evidence type="ECO:0000313" key="8">
    <source>
        <dbReference type="EMBL" id="EDP47669.1"/>
    </source>
</evidence>
<dbReference type="PANTHER" id="PTHR31001">
    <property type="entry name" value="UNCHARACTERIZED TRANSCRIPTIONAL REGULATORY PROTEIN"/>
    <property type="match status" value="1"/>
</dbReference>
<keyword evidence="2" id="KW-0479">Metal-binding</keyword>
<evidence type="ECO:0000256" key="2">
    <source>
        <dbReference type="ARBA" id="ARBA00022723"/>
    </source>
</evidence>
<dbReference type="SUPFAM" id="SSF57701">
    <property type="entry name" value="Zn2/Cys6 DNA-binding domain"/>
    <property type="match status" value="1"/>
</dbReference>
<evidence type="ECO:0000256" key="6">
    <source>
        <dbReference type="ARBA" id="ARBA00023242"/>
    </source>
</evidence>